<evidence type="ECO:0000313" key="3">
    <source>
        <dbReference type="Proteomes" id="UP000249829"/>
    </source>
</evidence>
<accession>A0A2V5GXP9</accession>
<keyword evidence="1" id="KW-0732">Signal</keyword>
<feature type="chain" id="PRO_5016047691" evidence="1">
    <location>
        <begin position="21"/>
        <end position="113"/>
    </location>
</feature>
<gene>
    <name evidence="2" type="ORF">BO99DRAFT_38163</name>
</gene>
<evidence type="ECO:0000313" key="2">
    <source>
        <dbReference type="EMBL" id="PYI13924.1"/>
    </source>
</evidence>
<protein>
    <submittedName>
        <fullName evidence="2">Uncharacterized protein</fullName>
    </submittedName>
</protein>
<evidence type="ECO:0000256" key="1">
    <source>
        <dbReference type="SAM" id="SignalP"/>
    </source>
</evidence>
<name>A0A2V5GXP9_ASPV1</name>
<dbReference type="EMBL" id="KZ825226">
    <property type="protein sequence ID" value="PYI13924.1"/>
    <property type="molecule type" value="Genomic_DNA"/>
</dbReference>
<feature type="signal peptide" evidence="1">
    <location>
        <begin position="1"/>
        <end position="20"/>
    </location>
</feature>
<sequence>MIIISVSQFVLLLLCATSTGERCTLDLLGLLDLDKADTLEVHSPYLRYGTRTATSGKVSGLVAPDPPGAISSGPNWCPPILEPTPRPWDSTLSYSTSYGPRKGPPVWGGMTGG</sequence>
<dbReference type="AlphaFoldDB" id="A0A2V5GXP9"/>
<reference evidence="2 3" key="1">
    <citation type="submission" date="2018-02" db="EMBL/GenBank/DDBJ databases">
        <title>The genomes of Aspergillus section Nigri reveals drivers in fungal speciation.</title>
        <authorList>
            <consortium name="DOE Joint Genome Institute"/>
            <person name="Vesth T.C."/>
            <person name="Nybo J."/>
            <person name="Theobald S."/>
            <person name="Brandl J."/>
            <person name="Frisvad J.C."/>
            <person name="Nielsen K.F."/>
            <person name="Lyhne E.K."/>
            <person name="Kogle M.E."/>
            <person name="Kuo A."/>
            <person name="Riley R."/>
            <person name="Clum A."/>
            <person name="Nolan M."/>
            <person name="Lipzen A."/>
            <person name="Salamov A."/>
            <person name="Henrissat B."/>
            <person name="Wiebenga A."/>
            <person name="De vries R.P."/>
            <person name="Grigoriev I.V."/>
            <person name="Mortensen U.H."/>
            <person name="Andersen M.R."/>
            <person name="Baker S.E."/>
        </authorList>
    </citation>
    <scope>NUCLEOTIDE SEQUENCE [LARGE SCALE GENOMIC DNA]</scope>
    <source>
        <strain evidence="2 3">CBS 115571</strain>
    </source>
</reference>
<proteinExistence type="predicted"/>
<organism evidence="2 3">
    <name type="scientific">Aspergillus violaceofuscus (strain CBS 115571)</name>
    <dbReference type="NCBI Taxonomy" id="1450538"/>
    <lineage>
        <taxon>Eukaryota</taxon>
        <taxon>Fungi</taxon>
        <taxon>Dikarya</taxon>
        <taxon>Ascomycota</taxon>
        <taxon>Pezizomycotina</taxon>
        <taxon>Eurotiomycetes</taxon>
        <taxon>Eurotiomycetidae</taxon>
        <taxon>Eurotiales</taxon>
        <taxon>Aspergillaceae</taxon>
        <taxon>Aspergillus</taxon>
    </lineage>
</organism>
<keyword evidence="3" id="KW-1185">Reference proteome</keyword>
<dbReference type="Proteomes" id="UP000249829">
    <property type="component" value="Unassembled WGS sequence"/>
</dbReference>